<protein>
    <recommendedName>
        <fullName evidence="4">Transposase</fullName>
    </recommendedName>
</protein>
<organism evidence="2 3">
    <name type="scientific">Francisella halioticida</name>
    <dbReference type="NCBI Taxonomy" id="549298"/>
    <lineage>
        <taxon>Bacteria</taxon>
        <taxon>Pseudomonadati</taxon>
        <taxon>Pseudomonadota</taxon>
        <taxon>Gammaproteobacteria</taxon>
        <taxon>Thiotrichales</taxon>
        <taxon>Francisellaceae</taxon>
        <taxon>Francisella</taxon>
    </lineage>
</organism>
<feature type="transmembrane region" description="Helical" evidence="1">
    <location>
        <begin position="38"/>
        <end position="55"/>
    </location>
</feature>
<accession>A0ABM6M1Q6</accession>
<proteinExistence type="predicted"/>
<dbReference type="EMBL" id="CP022132">
    <property type="protein sequence ID" value="ASG68795.1"/>
    <property type="molecule type" value="Genomic_DNA"/>
</dbReference>
<evidence type="ECO:0000313" key="3">
    <source>
        <dbReference type="Proteomes" id="UP000249910"/>
    </source>
</evidence>
<keyword evidence="1" id="KW-0472">Membrane</keyword>
<sequence length="71" mass="8362">MFAVKRYLVNNTHGITTNENNKLKIAFLQIKKHILQKLGININILLLLLMNKIIVKTLLKLFEFDSTKIYY</sequence>
<keyword evidence="3" id="KW-1185">Reference proteome</keyword>
<keyword evidence="1" id="KW-1133">Transmembrane helix</keyword>
<gene>
    <name evidence="2" type="ORF">CDV26_10755</name>
</gene>
<keyword evidence="1" id="KW-0812">Transmembrane</keyword>
<dbReference type="Proteomes" id="UP000249910">
    <property type="component" value="Chromosome"/>
</dbReference>
<evidence type="ECO:0008006" key="4">
    <source>
        <dbReference type="Google" id="ProtNLM"/>
    </source>
</evidence>
<evidence type="ECO:0000313" key="2">
    <source>
        <dbReference type="EMBL" id="ASG68795.1"/>
    </source>
</evidence>
<reference evidence="2 3" key="1">
    <citation type="submission" date="2017-06" db="EMBL/GenBank/DDBJ databases">
        <title>Complete genome of Francisella halioticida.</title>
        <authorList>
            <person name="Sjodin A."/>
        </authorList>
    </citation>
    <scope>NUCLEOTIDE SEQUENCE [LARGE SCALE GENOMIC DNA]</scope>
    <source>
        <strain evidence="2 3">DSM 23729</strain>
    </source>
</reference>
<name>A0ABM6M1Q6_9GAMM</name>
<evidence type="ECO:0000256" key="1">
    <source>
        <dbReference type="SAM" id="Phobius"/>
    </source>
</evidence>